<organism evidence="5 6">
    <name type="scientific">Sutcliffiella horikoshii</name>
    <dbReference type="NCBI Taxonomy" id="79883"/>
    <lineage>
        <taxon>Bacteria</taxon>
        <taxon>Bacillati</taxon>
        <taxon>Bacillota</taxon>
        <taxon>Bacilli</taxon>
        <taxon>Bacillales</taxon>
        <taxon>Bacillaceae</taxon>
        <taxon>Sutcliffiella</taxon>
    </lineage>
</organism>
<dbReference type="SUPFAM" id="SSF55890">
    <property type="entry name" value="Sporulation response regulatory protein Spo0B"/>
    <property type="match status" value="1"/>
</dbReference>
<accession>A0A5D4T031</accession>
<dbReference type="GO" id="GO:0000155">
    <property type="term" value="F:phosphorelay sensor kinase activity"/>
    <property type="evidence" value="ECO:0007669"/>
    <property type="project" value="InterPro"/>
</dbReference>
<proteinExistence type="predicted"/>
<name>A0A5D4T031_9BACI</name>
<dbReference type="Pfam" id="PF14689">
    <property type="entry name" value="SPOB_a"/>
    <property type="match status" value="1"/>
</dbReference>
<evidence type="ECO:0000256" key="3">
    <source>
        <dbReference type="ARBA" id="ARBA00022777"/>
    </source>
</evidence>
<dbReference type="Gene3D" id="3.30.565.30">
    <property type="entry name" value="Sporulation initiation phosphotransferase B (SpoOB), C-terminal domain"/>
    <property type="match status" value="1"/>
</dbReference>
<dbReference type="InterPro" id="IPR016122">
    <property type="entry name" value="SpoOB_C"/>
</dbReference>
<dbReference type="InterPro" id="IPR016120">
    <property type="entry name" value="Sig_transdc_His_kin_SpoOB"/>
</dbReference>
<dbReference type="EMBL" id="VTEV01000003">
    <property type="protein sequence ID" value="TYS68923.1"/>
    <property type="molecule type" value="Genomic_DNA"/>
</dbReference>
<protein>
    <submittedName>
        <fullName evidence="5">Sporulation protein</fullName>
    </submittedName>
</protein>
<dbReference type="InterPro" id="IPR037100">
    <property type="entry name" value="Spo0B_C_sf"/>
</dbReference>
<keyword evidence="3" id="KW-0418">Kinase</keyword>
<dbReference type="InterPro" id="IPR039506">
    <property type="entry name" value="SPOB_a"/>
</dbReference>
<evidence type="ECO:0000256" key="1">
    <source>
        <dbReference type="ARBA" id="ARBA00022553"/>
    </source>
</evidence>
<dbReference type="Proteomes" id="UP000322524">
    <property type="component" value="Unassembled WGS sequence"/>
</dbReference>
<keyword evidence="1" id="KW-0597">Phosphoprotein</keyword>
<feature type="domain" description="Sporulation initiation phosphotransferase B C-terminal" evidence="4">
    <location>
        <begin position="58"/>
        <end position="170"/>
    </location>
</feature>
<dbReference type="OrthoDB" id="2375606at2"/>
<evidence type="ECO:0000313" key="6">
    <source>
        <dbReference type="Proteomes" id="UP000322524"/>
    </source>
</evidence>
<reference evidence="5 6" key="1">
    <citation type="submission" date="2019-08" db="EMBL/GenBank/DDBJ databases">
        <title>Bacillus genomes from the desert of Cuatro Cienegas, Coahuila.</title>
        <authorList>
            <person name="Olmedo-Alvarez G."/>
        </authorList>
    </citation>
    <scope>NUCLEOTIDE SEQUENCE [LARGE SCALE GENOMIC DNA]</scope>
    <source>
        <strain evidence="5 6">CH28_1T</strain>
    </source>
</reference>
<dbReference type="RefSeq" id="WP_148987768.1">
    <property type="nucleotide sequence ID" value="NZ_VTEV01000003.1"/>
</dbReference>
<dbReference type="Pfam" id="PF14682">
    <property type="entry name" value="SPOB_ab"/>
    <property type="match status" value="1"/>
</dbReference>
<evidence type="ECO:0000313" key="5">
    <source>
        <dbReference type="EMBL" id="TYS68923.1"/>
    </source>
</evidence>
<evidence type="ECO:0000256" key="2">
    <source>
        <dbReference type="ARBA" id="ARBA00022679"/>
    </source>
</evidence>
<sequence>MRNRGTLDVLRHSRHDWLNRIQLIKANLSLGRLERVNNLIEEIVLEANHESNLTNLQAPAFAEYLITFHWEPRLFSLEYEIIGEPVNLSKADELLYKWISSLFTDLENAVNKKADNHLFLSLHIEEAEIRFFFDINGILEDTDFLTEWLQRQPESFSVVEQEITQEQSTIQVSYKL</sequence>
<dbReference type="STRING" id="79883.GCA_001636495_01800"/>
<comment type="caution">
    <text evidence="5">The sequence shown here is derived from an EMBL/GenBank/DDBJ whole genome shotgun (WGS) entry which is preliminary data.</text>
</comment>
<dbReference type="Gene3D" id="1.10.287.130">
    <property type="match status" value="1"/>
</dbReference>
<keyword evidence="2" id="KW-0808">Transferase</keyword>
<dbReference type="AlphaFoldDB" id="A0A5D4T031"/>
<gene>
    <name evidence="5" type="ORF">FZC76_08310</name>
</gene>
<dbReference type="SMART" id="SM01317">
    <property type="entry name" value="SPOB_ab"/>
    <property type="match status" value="1"/>
</dbReference>
<evidence type="ECO:0000259" key="4">
    <source>
        <dbReference type="SMART" id="SM01317"/>
    </source>
</evidence>